<dbReference type="STRING" id="670580.A0A1X6MV30"/>
<comment type="similarity">
    <text evidence="1">Belongs to the protein-tyrosine phosphatase family. Non-receptor class dual specificity subfamily.</text>
</comment>
<protein>
    <recommendedName>
        <fullName evidence="2">protein-tyrosine-phosphatase</fullName>
        <ecNumber evidence="2">3.1.3.48</ecNumber>
    </recommendedName>
</protein>
<dbReference type="InterPro" id="IPR020422">
    <property type="entry name" value="TYR_PHOSPHATASE_DUAL_dom"/>
</dbReference>
<dbReference type="GO" id="GO:0005634">
    <property type="term" value="C:nucleus"/>
    <property type="evidence" value="ECO:0007669"/>
    <property type="project" value="TreeGrafter"/>
</dbReference>
<dbReference type="Gene3D" id="3.90.190.10">
    <property type="entry name" value="Protein tyrosine phosphatase superfamily"/>
    <property type="match status" value="1"/>
</dbReference>
<dbReference type="GO" id="GO:0004725">
    <property type="term" value="F:protein tyrosine phosphatase activity"/>
    <property type="evidence" value="ECO:0007669"/>
    <property type="project" value="UniProtKB-EC"/>
</dbReference>
<feature type="domain" description="Tyrosine specific protein phosphatases" evidence="6">
    <location>
        <begin position="74"/>
        <end position="131"/>
    </location>
</feature>
<keyword evidence="8" id="KW-1185">Reference proteome</keyword>
<dbReference type="PROSITE" id="PS50056">
    <property type="entry name" value="TYR_PHOSPHATASE_2"/>
    <property type="match status" value="1"/>
</dbReference>
<dbReference type="InterPro" id="IPR016130">
    <property type="entry name" value="Tyr_Pase_AS"/>
</dbReference>
<evidence type="ECO:0000313" key="8">
    <source>
        <dbReference type="Proteomes" id="UP000194127"/>
    </source>
</evidence>
<dbReference type="PANTHER" id="PTHR45848:SF4">
    <property type="entry name" value="DUAL SPECIFICITY PROTEIN PHOSPHATASE 12"/>
    <property type="match status" value="1"/>
</dbReference>
<dbReference type="RefSeq" id="XP_024336894.1">
    <property type="nucleotide sequence ID" value="XM_024486196.1"/>
</dbReference>
<proteinExistence type="inferred from homology"/>
<evidence type="ECO:0000256" key="2">
    <source>
        <dbReference type="ARBA" id="ARBA00013064"/>
    </source>
</evidence>
<dbReference type="GeneID" id="36331145"/>
<evidence type="ECO:0000256" key="3">
    <source>
        <dbReference type="ARBA" id="ARBA00022801"/>
    </source>
</evidence>
<gene>
    <name evidence="7" type="ORF">POSPLADRAFT_1148554</name>
</gene>
<dbReference type="SMART" id="SM00195">
    <property type="entry name" value="DSPc"/>
    <property type="match status" value="1"/>
</dbReference>
<dbReference type="OrthoDB" id="2017893at2759"/>
<dbReference type="CDD" id="cd14498">
    <property type="entry name" value="DSP"/>
    <property type="match status" value="1"/>
</dbReference>
<dbReference type="PROSITE" id="PS00383">
    <property type="entry name" value="TYR_PHOSPHATASE_1"/>
    <property type="match status" value="1"/>
</dbReference>
<evidence type="ECO:0000256" key="4">
    <source>
        <dbReference type="ARBA" id="ARBA00022912"/>
    </source>
</evidence>
<dbReference type="InterPro" id="IPR000340">
    <property type="entry name" value="Dual-sp_phosphatase_cat-dom"/>
</dbReference>
<dbReference type="Proteomes" id="UP000194127">
    <property type="component" value="Unassembled WGS sequence"/>
</dbReference>
<organism evidence="7 8">
    <name type="scientific">Postia placenta MAD-698-R-SB12</name>
    <dbReference type="NCBI Taxonomy" id="670580"/>
    <lineage>
        <taxon>Eukaryota</taxon>
        <taxon>Fungi</taxon>
        <taxon>Dikarya</taxon>
        <taxon>Basidiomycota</taxon>
        <taxon>Agaricomycotina</taxon>
        <taxon>Agaricomycetes</taxon>
        <taxon>Polyporales</taxon>
        <taxon>Adustoporiaceae</taxon>
        <taxon>Rhodonia</taxon>
    </lineage>
</organism>
<dbReference type="Pfam" id="PF00782">
    <property type="entry name" value="DSPc"/>
    <property type="match status" value="1"/>
</dbReference>
<dbReference type="AlphaFoldDB" id="A0A1X6MV30"/>
<evidence type="ECO:0000256" key="1">
    <source>
        <dbReference type="ARBA" id="ARBA00008601"/>
    </source>
</evidence>
<sequence>MSSTWRNINTINGLEGRLFLGTVEAARSPRSLSDRRITHILSLGTEPIPADDPTSGYRHLRIAVEDVDHADLLIHLPRACQFIHEALSNNGIVLVHCVLGLSRSAMVVAAYLMYSRRIRPADAIEEIRKTREQIWINPGFHQQLVLFELCQYRPSPSDGIYINWRRQIERSLQSKH</sequence>
<reference evidence="7 8" key="1">
    <citation type="submission" date="2017-04" db="EMBL/GenBank/DDBJ databases">
        <title>Genome Sequence of the Model Brown-Rot Fungus Postia placenta SB12.</title>
        <authorList>
            <consortium name="DOE Joint Genome Institute"/>
            <person name="Gaskell J."/>
            <person name="Kersten P."/>
            <person name="Larrondo L.F."/>
            <person name="Canessa P."/>
            <person name="Martinez D."/>
            <person name="Hibbett D."/>
            <person name="Schmoll M."/>
            <person name="Kubicek C.P."/>
            <person name="Martinez A.T."/>
            <person name="Yadav J."/>
            <person name="Master E."/>
            <person name="Magnuson J.K."/>
            <person name="James T."/>
            <person name="Yaver D."/>
            <person name="Berka R."/>
            <person name="Labutti K."/>
            <person name="Lipzen A."/>
            <person name="Aerts A."/>
            <person name="Barry K."/>
            <person name="Henrissat B."/>
            <person name="Blanchette R."/>
            <person name="Grigoriev I."/>
            <person name="Cullen D."/>
        </authorList>
    </citation>
    <scope>NUCLEOTIDE SEQUENCE [LARGE SCALE GENOMIC DNA]</scope>
    <source>
        <strain evidence="7 8">MAD-698-R-SB12</strain>
    </source>
</reference>
<dbReference type="InterPro" id="IPR029021">
    <property type="entry name" value="Prot-tyrosine_phosphatase-like"/>
</dbReference>
<dbReference type="GO" id="GO:0008138">
    <property type="term" value="F:protein tyrosine/serine/threonine phosphatase activity"/>
    <property type="evidence" value="ECO:0007669"/>
    <property type="project" value="TreeGrafter"/>
</dbReference>
<dbReference type="InterPro" id="IPR000387">
    <property type="entry name" value="Tyr_Pase_dom"/>
</dbReference>
<dbReference type="PANTHER" id="PTHR45848">
    <property type="entry name" value="DUAL SPECIFICITY PROTEIN PHOSPHATASE 12 FAMILY MEMBER"/>
    <property type="match status" value="1"/>
</dbReference>
<evidence type="ECO:0000313" key="7">
    <source>
        <dbReference type="EMBL" id="OSX60100.1"/>
    </source>
</evidence>
<dbReference type="EMBL" id="KZ110600">
    <property type="protein sequence ID" value="OSX60100.1"/>
    <property type="molecule type" value="Genomic_DNA"/>
</dbReference>
<keyword evidence="4" id="KW-0904">Protein phosphatase</keyword>
<keyword evidence="3" id="KW-0378">Hydrolase</keyword>
<dbReference type="PROSITE" id="PS50054">
    <property type="entry name" value="TYR_PHOSPHATASE_DUAL"/>
    <property type="match status" value="1"/>
</dbReference>
<accession>A0A1X6MV30</accession>
<dbReference type="EC" id="3.1.3.48" evidence="2"/>
<evidence type="ECO:0000259" key="6">
    <source>
        <dbReference type="PROSITE" id="PS50056"/>
    </source>
</evidence>
<dbReference type="SUPFAM" id="SSF52799">
    <property type="entry name" value="(Phosphotyrosine protein) phosphatases II"/>
    <property type="match status" value="1"/>
</dbReference>
<feature type="domain" description="Tyrosine-protein phosphatase" evidence="5">
    <location>
        <begin position="10"/>
        <end position="153"/>
    </location>
</feature>
<name>A0A1X6MV30_9APHY</name>
<evidence type="ECO:0000259" key="5">
    <source>
        <dbReference type="PROSITE" id="PS50054"/>
    </source>
</evidence>